<evidence type="ECO:0000256" key="4">
    <source>
        <dbReference type="RuleBase" id="RU003718"/>
    </source>
</evidence>
<keyword evidence="3 4" id="KW-0808">Transferase</keyword>
<dbReference type="Proteomes" id="UP001630127">
    <property type="component" value="Unassembled WGS sequence"/>
</dbReference>
<dbReference type="AlphaFoldDB" id="A0ABD2ZG33"/>
<evidence type="ECO:0000256" key="3">
    <source>
        <dbReference type="ARBA" id="ARBA00022679"/>
    </source>
</evidence>
<dbReference type="EC" id="2.4.1.-" evidence="5"/>
<reference evidence="6 7" key="1">
    <citation type="submission" date="2024-11" db="EMBL/GenBank/DDBJ databases">
        <title>A near-complete genome assembly of Cinchona calisaya.</title>
        <authorList>
            <person name="Lian D.C."/>
            <person name="Zhao X.W."/>
            <person name="Wei L."/>
        </authorList>
    </citation>
    <scope>NUCLEOTIDE SEQUENCE [LARGE SCALE GENOMIC DNA]</scope>
    <source>
        <tissue evidence="6">Nenye</tissue>
    </source>
</reference>
<dbReference type="PANTHER" id="PTHR48046:SF6">
    <property type="entry name" value="GLYCOSYLTRANSFERASE"/>
    <property type="match status" value="1"/>
</dbReference>
<dbReference type="FunFam" id="3.40.50.2000:FF:000056">
    <property type="entry name" value="Glycosyltransferase"/>
    <property type="match status" value="1"/>
</dbReference>
<protein>
    <recommendedName>
        <fullName evidence="5">Glycosyltransferase</fullName>
        <ecNumber evidence="5">2.4.1.-</ecNumber>
    </recommendedName>
</protein>
<proteinExistence type="inferred from homology"/>
<dbReference type="CDD" id="cd03784">
    <property type="entry name" value="GT1_Gtf-like"/>
    <property type="match status" value="1"/>
</dbReference>
<dbReference type="InterPro" id="IPR035595">
    <property type="entry name" value="UDP_glycos_trans_CS"/>
</dbReference>
<evidence type="ECO:0000256" key="2">
    <source>
        <dbReference type="ARBA" id="ARBA00022676"/>
    </source>
</evidence>
<keyword evidence="2 4" id="KW-0328">Glycosyltransferase</keyword>
<dbReference type="GO" id="GO:0016757">
    <property type="term" value="F:glycosyltransferase activity"/>
    <property type="evidence" value="ECO:0007669"/>
    <property type="project" value="UniProtKB-KW"/>
</dbReference>
<dbReference type="SUPFAM" id="SSF53756">
    <property type="entry name" value="UDP-Glycosyltransferase/glycogen phosphorylase"/>
    <property type="match status" value="1"/>
</dbReference>
<dbReference type="InterPro" id="IPR002213">
    <property type="entry name" value="UDP_glucos_trans"/>
</dbReference>
<gene>
    <name evidence="6" type="ORF">ACH5RR_024172</name>
</gene>
<sequence>MKQRSHLVMLPSPGMGHFIPMLEFAKRLNLQHKLSTTLIIPHSGPSPSEQNTFLETLPKEINHILLLPPKDDVFEADFTIEMLIASIIPRSLPSIRNAIKSLMESANLVALVVDLLGTSAFDVATEFNIPPYIFFPSSAIALSLFLYLPKLDTMVSCEYRDLSEPVQIPGCSNIPLRAEDNPFQERKSMGYKWFLNNVKRYKMAEGIIINSFEGMEAGVIKALQQQVVLKNPPIYPVGPLVQTQNSIPTTSLKVKGSSSAAAEAARILKWLDGQPPASILFVCFGSLGSLSHAQIHELALGLEMSEKGFLWVIRSSNNNNNNNNAETDDDRRPPLPEGFVERTKGRGLLVSNWAPQAQVLSHGSTGGFLTHCGWNSVLESVVNGMPMIAWPLFAEQRMNAAMLCEDLKIALKPPSNKGNDGLVGRDVIASSVKNLMEGEEGKQLRRRTKDLMDAAVKVCFWCISVVHV</sequence>
<dbReference type="Gene3D" id="3.40.50.2000">
    <property type="entry name" value="Glycogen Phosphorylase B"/>
    <property type="match status" value="2"/>
</dbReference>
<dbReference type="FunFam" id="3.40.50.2000:FF:000054">
    <property type="entry name" value="Glycosyltransferase"/>
    <property type="match status" value="1"/>
</dbReference>
<evidence type="ECO:0000256" key="5">
    <source>
        <dbReference type="RuleBase" id="RU362057"/>
    </source>
</evidence>
<comment type="similarity">
    <text evidence="1 4">Belongs to the UDP-glycosyltransferase family.</text>
</comment>
<evidence type="ECO:0000313" key="7">
    <source>
        <dbReference type="Proteomes" id="UP001630127"/>
    </source>
</evidence>
<dbReference type="PANTHER" id="PTHR48046">
    <property type="entry name" value="UDP-GLYCOSYLTRANSFERASE 72E1"/>
    <property type="match status" value="1"/>
</dbReference>
<comment type="caution">
    <text evidence="6">The sequence shown here is derived from an EMBL/GenBank/DDBJ whole genome shotgun (WGS) entry which is preliminary data.</text>
</comment>
<dbReference type="PROSITE" id="PS00375">
    <property type="entry name" value="UDPGT"/>
    <property type="match status" value="1"/>
</dbReference>
<dbReference type="EMBL" id="JBJUIK010000010">
    <property type="protein sequence ID" value="KAL3517270.1"/>
    <property type="molecule type" value="Genomic_DNA"/>
</dbReference>
<organism evidence="6 7">
    <name type="scientific">Cinchona calisaya</name>
    <dbReference type="NCBI Taxonomy" id="153742"/>
    <lineage>
        <taxon>Eukaryota</taxon>
        <taxon>Viridiplantae</taxon>
        <taxon>Streptophyta</taxon>
        <taxon>Embryophyta</taxon>
        <taxon>Tracheophyta</taxon>
        <taxon>Spermatophyta</taxon>
        <taxon>Magnoliopsida</taxon>
        <taxon>eudicotyledons</taxon>
        <taxon>Gunneridae</taxon>
        <taxon>Pentapetalae</taxon>
        <taxon>asterids</taxon>
        <taxon>lamiids</taxon>
        <taxon>Gentianales</taxon>
        <taxon>Rubiaceae</taxon>
        <taxon>Cinchonoideae</taxon>
        <taxon>Cinchoneae</taxon>
        <taxon>Cinchona</taxon>
    </lineage>
</organism>
<evidence type="ECO:0000256" key="1">
    <source>
        <dbReference type="ARBA" id="ARBA00009995"/>
    </source>
</evidence>
<dbReference type="Pfam" id="PF00201">
    <property type="entry name" value="UDPGT"/>
    <property type="match status" value="1"/>
</dbReference>
<name>A0ABD2ZG33_9GENT</name>
<keyword evidence="7" id="KW-1185">Reference proteome</keyword>
<evidence type="ECO:0000313" key="6">
    <source>
        <dbReference type="EMBL" id="KAL3517270.1"/>
    </source>
</evidence>
<accession>A0ABD2ZG33</accession>